<dbReference type="AlphaFoldDB" id="A0A0B0DGE1"/>
<proteinExistence type="predicted"/>
<dbReference type="eggNOG" id="COG2327">
    <property type="taxonomic scope" value="Bacteria"/>
</dbReference>
<dbReference type="EMBL" id="JROM01000011">
    <property type="protein sequence ID" value="KHE75237.1"/>
    <property type="molecule type" value="Genomic_DNA"/>
</dbReference>
<sequence>MRNLLKDHRRVPPARKPPIYLISWAGYPNFGDELIAATWVNYLAKVAPTTDVWLDVREPGTVTALLRGIHPRLHVVNTVFRALHDVEHGSGRSMRSLIEDLGSPKYDAGLLALREAGTVHLLGGGVLHRDWAANLHIVEAMRAVREVSGARIVATGQGLMPFAGDPLTDLDHLSVRDRPSAQVAGVPMGFDDAFLLAEDARHARALGLLAGHKGDGSAARAEGGGAPSEVVVCVQSDTLAEGSFERMLDFARAQLQRWDLPRGSVRYLEAIPGDDHEGFDRLRDVVAPDGFIPFQAAWDGDFTFGPHQVWLTTRFHHHLVAALHGARGVALSGKPGYYDVKHQSVIDVGSNWSLIHAGQTPEPVALEELTAPAGFAEAVHAKRDEAKQLYGR</sequence>
<comment type="caution">
    <text evidence="2">The sequence shown here is derived from an EMBL/GenBank/DDBJ whole genome shotgun (WGS) entry which is preliminary data.</text>
</comment>
<evidence type="ECO:0000313" key="3">
    <source>
        <dbReference type="Proteomes" id="UP000030664"/>
    </source>
</evidence>
<dbReference type="Pfam" id="PF04230">
    <property type="entry name" value="PS_pyruv_trans"/>
    <property type="match status" value="1"/>
</dbReference>
<name>A0A0B0DGE1_9MICC</name>
<protein>
    <recommendedName>
        <fullName evidence="1">Polysaccharide pyruvyl transferase domain-containing protein</fullName>
    </recommendedName>
</protein>
<gene>
    <name evidence="2" type="ORF">AS25_02170</name>
</gene>
<dbReference type="Proteomes" id="UP000030664">
    <property type="component" value="Unassembled WGS sequence"/>
</dbReference>
<evidence type="ECO:0000259" key="1">
    <source>
        <dbReference type="Pfam" id="PF04230"/>
    </source>
</evidence>
<dbReference type="STRING" id="223184.AS25_02170"/>
<accession>A0A0B0DGE1</accession>
<reference evidence="2 3" key="1">
    <citation type="submission" date="2014-09" db="EMBL/GenBank/DDBJ databases">
        <title>High-quality draft genome sequence of Kocuria marina SO9-6, an actinobacterium isolated from a copper mine.</title>
        <authorList>
            <person name="Castro D.B."/>
            <person name="Pereira L.B."/>
            <person name="Silva M.V."/>
            <person name="Silva B.P."/>
            <person name="Zanardi B.R."/>
            <person name="Carlos C."/>
            <person name="Belgini D.R."/>
            <person name="Limache E.G."/>
            <person name="Lacerda G.V."/>
            <person name="Nery M.B."/>
            <person name="Gomes M.B."/>
            <person name="Souza S."/>
            <person name="Silva T.M."/>
            <person name="Rodrigues V.D."/>
            <person name="Paulino L.C."/>
            <person name="Vicentini R."/>
            <person name="Ferraz L.F."/>
            <person name="Ottoboni L.M."/>
        </authorList>
    </citation>
    <scope>NUCLEOTIDE SEQUENCE [LARGE SCALE GENOMIC DNA]</scope>
    <source>
        <strain evidence="2 3">SO9-6</strain>
    </source>
</reference>
<dbReference type="RefSeq" id="WP_035960865.1">
    <property type="nucleotide sequence ID" value="NZ_JROM01000011.1"/>
</dbReference>
<dbReference type="InterPro" id="IPR007345">
    <property type="entry name" value="Polysacch_pyruvyl_Trfase"/>
</dbReference>
<evidence type="ECO:0000313" key="2">
    <source>
        <dbReference type="EMBL" id="KHE75237.1"/>
    </source>
</evidence>
<organism evidence="2 3">
    <name type="scientific">Kocuria marina</name>
    <dbReference type="NCBI Taxonomy" id="223184"/>
    <lineage>
        <taxon>Bacteria</taxon>
        <taxon>Bacillati</taxon>
        <taxon>Actinomycetota</taxon>
        <taxon>Actinomycetes</taxon>
        <taxon>Micrococcales</taxon>
        <taxon>Micrococcaceae</taxon>
        <taxon>Kocuria</taxon>
    </lineage>
</organism>
<feature type="domain" description="Polysaccharide pyruvyl transferase" evidence="1">
    <location>
        <begin position="29"/>
        <end position="202"/>
    </location>
</feature>